<keyword evidence="1" id="KW-1133">Transmembrane helix</keyword>
<gene>
    <name evidence="2" type="ORF">EJB06_18330</name>
</gene>
<keyword evidence="3" id="KW-1185">Reference proteome</keyword>
<reference evidence="2 3" key="1">
    <citation type="submission" date="2018-12" db="EMBL/GenBank/DDBJ databases">
        <authorList>
            <person name="Yang E."/>
        </authorList>
    </citation>
    <scope>NUCLEOTIDE SEQUENCE [LARGE SCALE GENOMIC DNA]</scope>
    <source>
        <strain evidence="2 3">SOD</strain>
    </source>
</reference>
<protein>
    <submittedName>
        <fullName evidence="2">Uncharacterized protein</fullName>
    </submittedName>
</protein>
<name>A0A430HJD9_9BURK</name>
<dbReference type="EMBL" id="RXLQ01000009">
    <property type="protein sequence ID" value="RSZ57644.1"/>
    <property type="molecule type" value="Genomic_DNA"/>
</dbReference>
<proteinExistence type="predicted"/>
<dbReference type="Proteomes" id="UP000278085">
    <property type="component" value="Unassembled WGS sequence"/>
</dbReference>
<dbReference type="RefSeq" id="WP_126075454.1">
    <property type="nucleotide sequence ID" value="NZ_CP051166.1"/>
</dbReference>
<evidence type="ECO:0000256" key="1">
    <source>
        <dbReference type="SAM" id="Phobius"/>
    </source>
</evidence>
<comment type="caution">
    <text evidence="2">The sequence shown here is derived from an EMBL/GenBank/DDBJ whole genome shotgun (WGS) entry which is preliminary data.</text>
</comment>
<organism evidence="2 3">
    <name type="scientific">Massilia atriviolacea</name>
    <dbReference type="NCBI Taxonomy" id="2495579"/>
    <lineage>
        <taxon>Bacteria</taxon>
        <taxon>Pseudomonadati</taxon>
        <taxon>Pseudomonadota</taxon>
        <taxon>Betaproteobacteria</taxon>
        <taxon>Burkholderiales</taxon>
        <taxon>Oxalobacteraceae</taxon>
        <taxon>Telluria group</taxon>
        <taxon>Massilia</taxon>
    </lineage>
</organism>
<evidence type="ECO:0000313" key="2">
    <source>
        <dbReference type="EMBL" id="RSZ57644.1"/>
    </source>
</evidence>
<feature type="transmembrane region" description="Helical" evidence="1">
    <location>
        <begin position="145"/>
        <end position="164"/>
    </location>
</feature>
<dbReference type="AlphaFoldDB" id="A0A430HJD9"/>
<dbReference type="OrthoDB" id="8707889at2"/>
<sequence>MSEPMPIKDNTSDIFLVEGILTELHVASGKENLLAQVDRHYRANSVITGMGAVVGDMFGQASAAASVALYDGEETEHFLCLIGDTVVGGTFAGASKLPVGKHVKAAVRQKETLASAEGILSESDGLVWLRHAWGAAAESIANFKIAAWCFGFSMVCVSAYILFIGGNPQESKLESILWIALPTAAICFGIAFWNSVTMNVLADPATGAFRVLGFADPEKVNLNSYQYGIVHGRALLHSDETRANHGNIHCYKKALEDGKVRMAST</sequence>
<evidence type="ECO:0000313" key="3">
    <source>
        <dbReference type="Proteomes" id="UP000278085"/>
    </source>
</evidence>
<feature type="transmembrane region" description="Helical" evidence="1">
    <location>
        <begin position="176"/>
        <end position="193"/>
    </location>
</feature>
<accession>A0A430HJD9</accession>
<keyword evidence="1" id="KW-0472">Membrane</keyword>
<keyword evidence="1" id="KW-0812">Transmembrane</keyword>